<keyword evidence="1" id="KW-0805">Transcription regulation</keyword>
<dbReference type="InterPro" id="IPR016032">
    <property type="entry name" value="Sig_transdc_resp-reg_C-effctor"/>
</dbReference>
<comment type="caution">
    <text evidence="6">The sequence shown here is derived from an EMBL/GenBank/DDBJ whole genome shotgun (WGS) entry which is preliminary data.</text>
</comment>
<feature type="region of interest" description="Disordered" evidence="4">
    <location>
        <begin position="145"/>
        <end position="165"/>
    </location>
</feature>
<evidence type="ECO:0000256" key="3">
    <source>
        <dbReference type="ARBA" id="ARBA00023163"/>
    </source>
</evidence>
<reference evidence="7" key="1">
    <citation type="journal article" date="2019" name="Int. J. Syst. Evol. Microbiol.">
        <title>The Global Catalogue of Microorganisms (GCM) 10K type strain sequencing project: providing services to taxonomists for standard genome sequencing and annotation.</title>
        <authorList>
            <consortium name="The Broad Institute Genomics Platform"/>
            <consortium name="The Broad Institute Genome Sequencing Center for Infectious Disease"/>
            <person name="Wu L."/>
            <person name="Ma J."/>
        </authorList>
    </citation>
    <scope>NUCLEOTIDE SEQUENCE [LARGE SCALE GENOMIC DNA]</scope>
    <source>
        <strain evidence="7">CGMCC 1.13681</strain>
    </source>
</reference>
<proteinExistence type="predicted"/>
<accession>A0ABW2G993</accession>
<dbReference type="SUPFAM" id="SSF46894">
    <property type="entry name" value="C-terminal effector domain of the bipartite response regulators"/>
    <property type="match status" value="1"/>
</dbReference>
<dbReference type="PROSITE" id="PS50043">
    <property type="entry name" value="HTH_LUXR_2"/>
    <property type="match status" value="1"/>
</dbReference>
<keyword evidence="7" id="KW-1185">Reference proteome</keyword>
<keyword evidence="2" id="KW-0238">DNA-binding</keyword>
<evidence type="ECO:0000256" key="4">
    <source>
        <dbReference type="SAM" id="MobiDB-lite"/>
    </source>
</evidence>
<dbReference type="Pfam" id="PF00196">
    <property type="entry name" value="GerE"/>
    <property type="match status" value="1"/>
</dbReference>
<evidence type="ECO:0000259" key="5">
    <source>
        <dbReference type="PROSITE" id="PS50043"/>
    </source>
</evidence>
<organism evidence="6 7">
    <name type="scientific">Streptomyces polyrhachis</name>
    <dbReference type="NCBI Taxonomy" id="1282885"/>
    <lineage>
        <taxon>Bacteria</taxon>
        <taxon>Bacillati</taxon>
        <taxon>Actinomycetota</taxon>
        <taxon>Actinomycetes</taxon>
        <taxon>Kitasatosporales</taxon>
        <taxon>Streptomycetaceae</taxon>
        <taxon>Streptomyces</taxon>
    </lineage>
</organism>
<evidence type="ECO:0000313" key="6">
    <source>
        <dbReference type="EMBL" id="MFC7217360.1"/>
    </source>
</evidence>
<evidence type="ECO:0000256" key="2">
    <source>
        <dbReference type="ARBA" id="ARBA00023125"/>
    </source>
</evidence>
<protein>
    <submittedName>
        <fullName evidence="6">LuxR C-terminal-related transcriptional regulator</fullName>
    </submittedName>
</protein>
<dbReference type="PRINTS" id="PR00038">
    <property type="entry name" value="HTHLUXR"/>
</dbReference>
<keyword evidence="3" id="KW-0804">Transcription</keyword>
<sequence length="165" mass="17415">MTDREGGTSKVLVLLDELTPSAALRLLTAGAAGVLRRDTAARHLPWAVTAVAAGSVALAPEITPALAAKQLRPWRASREQAAARVRIAALSCREREVLGLLADGLSNADVAEELTLSDHTVKDHIRAIYGKLGVDNRVQAAQVSWQAGTRDPAPHHAVPAALSRT</sequence>
<dbReference type="PANTHER" id="PTHR44688">
    <property type="entry name" value="DNA-BINDING TRANSCRIPTIONAL ACTIVATOR DEVR_DOSR"/>
    <property type="match status" value="1"/>
</dbReference>
<dbReference type="Proteomes" id="UP001596413">
    <property type="component" value="Unassembled WGS sequence"/>
</dbReference>
<dbReference type="EMBL" id="JBHSZO010000004">
    <property type="protein sequence ID" value="MFC7217360.1"/>
    <property type="molecule type" value="Genomic_DNA"/>
</dbReference>
<dbReference type="CDD" id="cd06170">
    <property type="entry name" value="LuxR_C_like"/>
    <property type="match status" value="1"/>
</dbReference>
<dbReference type="PANTHER" id="PTHR44688:SF16">
    <property type="entry name" value="DNA-BINDING TRANSCRIPTIONAL ACTIVATOR DEVR_DOSR"/>
    <property type="match status" value="1"/>
</dbReference>
<dbReference type="InterPro" id="IPR000792">
    <property type="entry name" value="Tscrpt_reg_LuxR_C"/>
</dbReference>
<evidence type="ECO:0000256" key="1">
    <source>
        <dbReference type="ARBA" id="ARBA00023015"/>
    </source>
</evidence>
<feature type="domain" description="HTH luxR-type" evidence="5">
    <location>
        <begin position="83"/>
        <end position="148"/>
    </location>
</feature>
<dbReference type="SMART" id="SM00421">
    <property type="entry name" value="HTH_LUXR"/>
    <property type="match status" value="1"/>
</dbReference>
<name>A0ABW2G993_9ACTN</name>
<dbReference type="Gene3D" id="3.40.50.2300">
    <property type="match status" value="1"/>
</dbReference>
<dbReference type="RefSeq" id="WP_386411990.1">
    <property type="nucleotide sequence ID" value="NZ_JBHSZO010000004.1"/>
</dbReference>
<dbReference type="PROSITE" id="PS00622">
    <property type="entry name" value="HTH_LUXR_1"/>
    <property type="match status" value="1"/>
</dbReference>
<gene>
    <name evidence="6" type="ORF">ACFQLX_04115</name>
</gene>
<evidence type="ECO:0000313" key="7">
    <source>
        <dbReference type="Proteomes" id="UP001596413"/>
    </source>
</evidence>